<dbReference type="EMBL" id="AF203735">
    <property type="protein sequence ID" value="AAF20921.1"/>
    <property type="molecule type" value="mRNA"/>
</dbReference>
<protein>
    <submittedName>
        <fullName evidence="1">Culmination specific protein 45D</fullName>
    </submittedName>
</protein>
<reference evidence="1" key="1">
    <citation type="submission" date="1999-11" db="EMBL/GenBank/DDBJ databases">
        <authorList>
            <person name="Loughran G.F."/>
            <person name="Pinter K."/>
            <person name="Gross J.D."/>
        </authorList>
    </citation>
    <scope>NUCLEOTIDE SEQUENCE</scope>
    <source>
        <strain evidence="1">AX2</strain>
    </source>
</reference>
<gene>
    <name evidence="1" type="primary">45D</name>
</gene>
<accession>Q9U447</accession>
<organism evidence="1">
    <name type="scientific">Dictyostelium discoideum</name>
    <name type="common">Social amoeba</name>
    <dbReference type="NCBI Taxonomy" id="44689"/>
    <lineage>
        <taxon>Eukaryota</taxon>
        <taxon>Amoebozoa</taxon>
        <taxon>Evosea</taxon>
        <taxon>Eumycetozoa</taxon>
        <taxon>Dictyostelia</taxon>
        <taxon>Dictyosteliales</taxon>
        <taxon>Dictyosteliaceae</taxon>
        <taxon>Dictyostelium</taxon>
    </lineage>
</organism>
<sequence>MDMVNMVGAISTMKSRLVKKNSTKNKRNLRNSYLSCTLSLPSNKNCINVHKKKKKK</sequence>
<name>Q9U447_DICDI</name>
<reference evidence="1" key="2">
    <citation type="journal article" date="2000" name="Differentiation">
        <title>Identification of STKA-dependent genes in Dictyostelium discoideum.</title>
        <authorList>
            <person name="Loughran G."/>
            <person name="Pinter K."/>
            <person name="Newell P.C."/>
            <person name="Gross J.D."/>
        </authorList>
    </citation>
    <scope>NUCLEOTIDE SEQUENCE</scope>
    <source>
        <strain evidence="1">AX2</strain>
    </source>
</reference>
<proteinExistence type="evidence at transcript level"/>
<dbReference type="AlphaFoldDB" id="Q9U447"/>
<evidence type="ECO:0000313" key="1">
    <source>
        <dbReference type="EMBL" id="AAF20921.1"/>
    </source>
</evidence>